<evidence type="ECO:0000313" key="12">
    <source>
        <dbReference type="Proteomes" id="UP000076738"/>
    </source>
</evidence>
<keyword evidence="3 9" id="KW-0679">Respiratory chain</keyword>
<dbReference type="OrthoDB" id="3089at2759"/>
<organism evidence="11 12">
    <name type="scientific">Calocera viscosa (strain TUFC12733)</name>
    <dbReference type="NCBI Taxonomy" id="1330018"/>
    <lineage>
        <taxon>Eukaryota</taxon>
        <taxon>Fungi</taxon>
        <taxon>Dikarya</taxon>
        <taxon>Basidiomycota</taxon>
        <taxon>Agaricomycotina</taxon>
        <taxon>Dacrymycetes</taxon>
        <taxon>Dacrymycetales</taxon>
        <taxon>Dacrymycetaceae</taxon>
        <taxon>Calocera</taxon>
    </lineage>
</organism>
<dbReference type="Gene3D" id="3.30.160.190">
    <property type="entry name" value="atu1810 like domain"/>
    <property type="match status" value="1"/>
</dbReference>
<evidence type="ECO:0000256" key="9">
    <source>
        <dbReference type="RuleBase" id="RU367010"/>
    </source>
</evidence>
<feature type="region of interest" description="Disordered" evidence="10">
    <location>
        <begin position="15"/>
        <end position="37"/>
    </location>
</feature>
<dbReference type="GO" id="GO:0022900">
    <property type="term" value="P:electron transport chain"/>
    <property type="evidence" value="ECO:0007669"/>
    <property type="project" value="InterPro"/>
</dbReference>
<keyword evidence="4 9" id="KW-0999">Mitochondrion inner membrane</keyword>
<evidence type="ECO:0000256" key="1">
    <source>
        <dbReference type="ARBA" id="ARBA00005882"/>
    </source>
</evidence>
<dbReference type="Pfam" id="PF04800">
    <property type="entry name" value="NDUS4"/>
    <property type="match status" value="1"/>
</dbReference>
<dbReference type="STRING" id="1330018.A0A167MQT1"/>
<evidence type="ECO:0000256" key="7">
    <source>
        <dbReference type="ARBA" id="ARBA00023128"/>
    </source>
</evidence>
<dbReference type="InterPro" id="IPR006885">
    <property type="entry name" value="NADH_UbQ_FeS_4_mit-like"/>
</dbReference>
<dbReference type="AlphaFoldDB" id="A0A167MQT1"/>
<dbReference type="FunFam" id="3.30.160.190:FF:000001">
    <property type="entry name" value="NADH-ubiquinone oxidoreductase 21 kDa subunit mitochondrial"/>
    <property type="match status" value="1"/>
</dbReference>
<name>A0A167MQT1_CALVF</name>
<evidence type="ECO:0000256" key="3">
    <source>
        <dbReference type="ARBA" id="ARBA00022660"/>
    </source>
</evidence>
<accession>A0A167MQT1</accession>
<gene>
    <name evidence="11" type="ORF">CALVIDRAFT_480681</name>
</gene>
<evidence type="ECO:0000256" key="5">
    <source>
        <dbReference type="ARBA" id="ARBA00022946"/>
    </source>
</evidence>
<dbReference type="EMBL" id="KV417282">
    <property type="protein sequence ID" value="KZO96970.1"/>
    <property type="molecule type" value="Genomic_DNA"/>
</dbReference>
<dbReference type="Proteomes" id="UP000076738">
    <property type="component" value="Unassembled WGS sequence"/>
</dbReference>
<keyword evidence="2 9" id="KW-0813">Transport</keyword>
<comment type="subcellular location">
    <subcellularLocation>
        <location evidence="9">Mitochondrion inner membrane</location>
        <topology evidence="9">Peripheral membrane protein</topology>
        <orientation evidence="9">Matrix side</orientation>
    </subcellularLocation>
</comment>
<keyword evidence="7 9" id="KW-0496">Mitochondrion</keyword>
<evidence type="ECO:0000256" key="2">
    <source>
        <dbReference type="ARBA" id="ARBA00022448"/>
    </source>
</evidence>
<comment type="similarity">
    <text evidence="1 9">Belongs to the complex I NDUFS4 subunit family.</text>
</comment>
<dbReference type="PANTHER" id="PTHR12219:SF8">
    <property type="entry name" value="NADH DEHYDROGENASE [UBIQUINONE] IRON-SULFUR PROTEIN 4, MITOCHONDRIAL"/>
    <property type="match status" value="1"/>
</dbReference>
<keyword evidence="5 9" id="KW-0809">Transit peptide</keyword>
<proteinExistence type="inferred from homology"/>
<dbReference type="GO" id="GO:0005743">
    <property type="term" value="C:mitochondrial inner membrane"/>
    <property type="evidence" value="ECO:0007669"/>
    <property type="project" value="UniProtKB-SubCell"/>
</dbReference>
<evidence type="ECO:0000313" key="11">
    <source>
        <dbReference type="EMBL" id="KZO96970.1"/>
    </source>
</evidence>
<dbReference type="InterPro" id="IPR038532">
    <property type="entry name" value="NDUFS4-like_sf"/>
</dbReference>
<evidence type="ECO:0000256" key="4">
    <source>
        <dbReference type="ARBA" id="ARBA00022792"/>
    </source>
</evidence>
<keyword evidence="8 9" id="KW-0472">Membrane</keyword>
<evidence type="ECO:0000256" key="8">
    <source>
        <dbReference type="ARBA" id="ARBA00023136"/>
    </source>
</evidence>
<comment type="function">
    <text evidence="9">Accessory subunit of the mitochondrial membrane respiratory chain NADH dehydrogenase (Complex I), that is believed not to be involved in catalysis. Complex I functions in the transfer of electrons from NADH to the respiratory chain. The immediate electron acceptor for the enzyme is believed to be ubiquinone.</text>
</comment>
<reference evidence="11 12" key="1">
    <citation type="journal article" date="2016" name="Mol. Biol. Evol.">
        <title>Comparative Genomics of Early-Diverging Mushroom-Forming Fungi Provides Insights into the Origins of Lignocellulose Decay Capabilities.</title>
        <authorList>
            <person name="Nagy L.G."/>
            <person name="Riley R."/>
            <person name="Tritt A."/>
            <person name="Adam C."/>
            <person name="Daum C."/>
            <person name="Floudas D."/>
            <person name="Sun H."/>
            <person name="Yadav J.S."/>
            <person name="Pangilinan J."/>
            <person name="Larsson K.H."/>
            <person name="Matsuura K."/>
            <person name="Barry K."/>
            <person name="Labutti K."/>
            <person name="Kuo R."/>
            <person name="Ohm R.A."/>
            <person name="Bhattacharya S.S."/>
            <person name="Shirouzu T."/>
            <person name="Yoshinaga Y."/>
            <person name="Martin F.M."/>
            <person name="Grigoriev I.V."/>
            <person name="Hibbett D.S."/>
        </authorList>
    </citation>
    <scope>NUCLEOTIDE SEQUENCE [LARGE SCALE GENOMIC DNA]</scope>
    <source>
        <strain evidence="11 12">TUFC12733</strain>
    </source>
</reference>
<keyword evidence="12" id="KW-1185">Reference proteome</keyword>
<evidence type="ECO:0000256" key="10">
    <source>
        <dbReference type="SAM" id="MobiDB-lite"/>
    </source>
</evidence>
<dbReference type="PANTHER" id="PTHR12219">
    <property type="entry name" value="NADH-UBIQUINONE OXIDOREDUCTASE"/>
    <property type="match status" value="1"/>
</dbReference>
<keyword evidence="6 9" id="KW-0249">Electron transport</keyword>
<sequence>MLSAAGRLARTRALPSATALRHETTSSVSGASGAAEAIKEHSEHVKDAIYKNAEREVTTAEVVSGVPPELQYRTVRIFQPAKNTMQSAGPGTQKWRIDWDTLPAGGRWENRLMGWASSCLGLTRRRADYMQGTRLSFRSKEEAIHFAEKQGWDYFVQPAHAKRIPPKSYSENFVHIPGKLRIARTK</sequence>
<protein>
    <recommendedName>
        <fullName evidence="9">NADH dehydrogenase [ubiquinone] iron-sulfur protein 4, mitochondrial</fullName>
    </recommendedName>
</protein>
<evidence type="ECO:0000256" key="6">
    <source>
        <dbReference type="ARBA" id="ARBA00022982"/>
    </source>
</evidence>
<feature type="compositionally biased region" description="Low complexity" evidence="10">
    <location>
        <begin position="25"/>
        <end position="36"/>
    </location>
</feature>